<dbReference type="PANTHER" id="PTHR20933">
    <property type="entry name" value="F-BOX ONLY PROTEIN 33"/>
    <property type="match status" value="1"/>
</dbReference>
<reference evidence="2" key="1">
    <citation type="submission" date="2022-03" db="EMBL/GenBank/DDBJ databases">
        <authorList>
            <person name="Sayadi A."/>
        </authorList>
    </citation>
    <scope>NUCLEOTIDE SEQUENCE</scope>
</reference>
<dbReference type="InterPro" id="IPR001810">
    <property type="entry name" value="F-box_dom"/>
</dbReference>
<feature type="domain" description="F-box" evidence="1">
    <location>
        <begin position="70"/>
        <end position="116"/>
    </location>
</feature>
<name>A0A9P0NXX0_ACAOB</name>
<evidence type="ECO:0000313" key="3">
    <source>
        <dbReference type="Proteomes" id="UP001152888"/>
    </source>
</evidence>
<dbReference type="PROSITE" id="PS50181">
    <property type="entry name" value="FBOX"/>
    <property type="match status" value="1"/>
</dbReference>
<dbReference type="Gene3D" id="3.80.10.10">
    <property type="entry name" value="Ribonuclease Inhibitor"/>
    <property type="match status" value="1"/>
</dbReference>
<gene>
    <name evidence="2" type="ORF">ACAOBT_LOCUS2012</name>
</gene>
<accession>A0A9P0NXX0</accession>
<dbReference type="OrthoDB" id="8757000at2759"/>
<dbReference type="Pfam" id="PF12937">
    <property type="entry name" value="F-box-like"/>
    <property type="match status" value="1"/>
</dbReference>
<evidence type="ECO:0000313" key="2">
    <source>
        <dbReference type="EMBL" id="CAH1957295.1"/>
    </source>
</evidence>
<sequence length="509" mass="59331">MPQKRLLPFILNISFAKQIFSGYQINSRPRYHKKNKMKRGYFFMAQDNFSTYGDYPKPKKSKTSQDITYSSFWAQLPSLLLHNVFDLLSNEDRCNASLVCKHWRQNSFHPKWWTKITFKIEENNLEKARFMNYTFGKIVADARIVINSLSLECMEEFIHLLRLLSDNNNLRSLYLEPTHCRFDVPYKCINSNEDDPWGIMSLLLPCLPNLVKFSIGCIEDLSYFIEDILKHLDPNKVTHLGLASVKDDPVNYQYCCFDPELLAPFNKLEVLSIDYDVLSDHLLRSLDSAKQLQRLVVHLHAVPQGMVPPTNQSWLTFRHMHPNCELRLTAIHTFKDIDNLHETVLREQMPLSHIKLFFCEKVNLELIQNLTNYSETLRSITLIDSQSEDGNSWSFTKPIFDQSPDPFVLAAWLCKRLEEFVMYGYKYKEENLVAIGRLRGEKLKKLEMAESDIIFSQMDGEESALTDIPVRMQKPWKPVKLSDLHPVISNPDDGDSDEYLLPIVLADLY</sequence>
<dbReference type="EMBL" id="CAKOFQ010006669">
    <property type="protein sequence ID" value="CAH1957295.1"/>
    <property type="molecule type" value="Genomic_DNA"/>
</dbReference>
<protein>
    <recommendedName>
        <fullName evidence="1">F-box domain-containing protein</fullName>
    </recommendedName>
</protein>
<dbReference type="SMART" id="SM00256">
    <property type="entry name" value="FBOX"/>
    <property type="match status" value="1"/>
</dbReference>
<dbReference type="GO" id="GO:0031398">
    <property type="term" value="P:positive regulation of protein ubiquitination"/>
    <property type="evidence" value="ECO:0007669"/>
    <property type="project" value="TreeGrafter"/>
</dbReference>
<dbReference type="Gene3D" id="1.20.1280.50">
    <property type="match status" value="1"/>
</dbReference>
<dbReference type="SUPFAM" id="SSF81383">
    <property type="entry name" value="F-box domain"/>
    <property type="match status" value="1"/>
</dbReference>
<proteinExistence type="predicted"/>
<dbReference type="PANTHER" id="PTHR20933:SF3">
    <property type="entry name" value="F-BOX ONLY PROTEIN 33"/>
    <property type="match status" value="1"/>
</dbReference>
<evidence type="ECO:0000259" key="1">
    <source>
        <dbReference type="PROSITE" id="PS50181"/>
    </source>
</evidence>
<organism evidence="2 3">
    <name type="scientific">Acanthoscelides obtectus</name>
    <name type="common">Bean weevil</name>
    <name type="synonym">Bruchus obtectus</name>
    <dbReference type="NCBI Taxonomy" id="200917"/>
    <lineage>
        <taxon>Eukaryota</taxon>
        <taxon>Metazoa</taxon>
        <taxon>Ecdysozoa</taxon>
        <taxon>Arthropoda</taxon>
        <taxon>Hexapoda</taxon>
        <taxon>Insecta</taxon>
        <taxon>Pterygota</taxon>
        <taxon>Neoptera</taxon>
        <taxon>Endopterygota</taxon>
        <taxon>Coleoptera</taxon>
        <taxon>Polyphaga</taxon>
        <taxon>Cucujiformia</taxon>
        <taxon>Chrysomeloidea</taxon>
        <taxon>Chrysomelidae</taxon>
        <taxon>Bruchinae</taxon>
        <taxon>Bruchini</taxon>
        <taxon>Acanthoscelides</taxon>
    </lineage>
</organism>
<keyword evidence="3" id="KW-1185">Reference proteome</keyword>
<dbReference type="AlphaFoldDB" id="A0A9P0NXX0"/>
<comment type="caution">
    <text evidence="2">The sequence shown here is derived from an EMBL/GenBank/DDBJ whole genome shotgun (WGS) entry which is preliminary data.</text>
</comment>
<dbReference type="InterPro" id="IPR036047">
    <property type="entry name" value="F-box-like_dom_sf"/>
</dbReference>
<dbReference type="Proteomes" id="UP001152888">
    <property type="component" value="Unassembled WGS sequence"/>
</dbReference>
<dbReference type="InterPro" id="IPR032675">
    <property type="entry name" value="LRR_dom_sf"/>
</dbReference>